<dbReference type="Proteomes" id="UP000325902">
    <property type="component" value="Unassembled WGS sequence"/>
</dbReference>
<dbReference type="OrthoDB" id="10435758at2759"/>
<reference evidence="2" key="2">
    <citation type="journal article" date="2018" name="DNA Res.">
        <title>Comparative genome and transcriptome analyses reveal adaptations to opportunistic infections in woody plant degrading pathogens of Botryosphaeriaceae.</title>
        <authorList>
            <person name="Yan J.Y."/>
            <person name="Zhao W.S."/>
            <person name="Chen Z."/>
            <person name="Xing Q.K."/>
            <person name="Zhang W."/>
            <person name="Chethana K.W.T."/>
            <person name="Xue M.F."/>
            <person name="Xu J.P."/>
            <person name="Phillips A.J.L."/>
            <person name="Wang Y."/>
            <person name="Liu J.H."/>
            <person name="Liu M."/>
            <person name="Zhou Y."/>
            <person name="Jayawardena R.S."/>
            <person name="Manawasinghe I.S."/>
            <person name="Huang J.B."/>
            <person name="Qiao G.H."/>
            <person name="Fu C.Y."/>
            <person name="Guo F.F."/>
            <person name="Dissanayake A.J."/>
            <person name="Peng Y.L."/>
            <person name="Hyde K.D."/>
            <person name="Li X.H."/>
        </authorList>
    </citation>
    <scope>NUCLEOTIDE SEQUENCE</scope>
    <source>
        <strain evidence="2">CSS-01s</strain>
    </source>
</reference>
<evidence type="ECO:0000313" key="1">
    <source>
        <dbReference type="EMBL" id="KAB2572679.1"/>
    </source>
</evidence>
<proteinExistence type="predicted"/>
<name>A0A5N5D4Q4_9PEZI</name>
<accession>A0A5N5D4Q4</accession>
<evidence type="ECO:0000313" key="2">
    <source>
        <dbReference type="EMBL" id="KAF9629074.1"/>
    </source>
</evidence>
<keyword evidence="3" id="KW-1185">Reference proteome</keyword>
<dbReference type="AlphaFoldDB" id="A0A5N5D4Q4"/>
<sequence>MFDKSNNIDWETRVDRHIDLILLCITTGNYGPFHALVAHNVIQGADHWTTFCDMRNASRDYNNRPSENDLMHVSVNLVHNLEENFDKRVKEFQTLYKRNPTHHRLEQGVEELQQSIRHHHKQTFEHSRDQGKHIIRQLPAHLRDVASKLFTLSLDAPGTVIEEQDRSVKNIYNTVFDNPKRLPMNIQKAFASNKAAADVAVKWVRSLYHRRHFEMDDESDAGSDVSEMEELIADVLPDLDSSVQRLTFRKTELGWKISDMVR</sequence>
<organism evidence="1 3">
    <name type="scientific">Lasiodiplodia theobromae</name>
    <dbReference type="NCBI Taxonomy" id="45133"/>
    <lineage>
        <taxon>Eukaryota</taxon>
        <taxon>Fungi</taxon>
        <taxon>Dikarya</taxon>
        <taxon>Ascomycota</taxon>
        <taxon>Pezizomycotina</taxon>
        <taxon>Dothideomycetes</taxon>
        <taxon>Dothideomycetes incertae sedis</taxon>
        <taxon>Botryosphaeriales</taxon>
        <taxon>Botryosphaeriaceae</taxon>
        <taxon>Lasiodiplodia</taxon>
    </lineage>
</organism>
<reference evidence="1 3" key="3">
    <citation type="journal article" date="2019" name="Sci. Rep.">
        <title>A multi-omics analysis of the grapevine pathogen Lasiodiplodia theobromae reveals that temperature affects the expression of virulence- and pathogenicity-related genes.</title>
        <authorList>
            <person name="Felix C."/>
            <person name="Meneses R."/>
            <person name="Goncalves M.F.M."/>
            <person name="Tilleman L."/>
            <person name="Duarte A.S."/>
            <person name="Jorrin-Novo J.V."/>
            <person name="Van de Peer Y."/>
            <person name="Deforce D."/>
            <person name="Van Nieuwerburgh F."/>
            <person name="Esteves A.C."/>
            <person name="Alves A."/>
        </authorList>
    </citation>
    <scope>NUCLEOTIDE SEQUENCE [LARGE SCALE GENOMIC DNA]</scope>
    <source>
        <strain evidence="1 3">LA-SOL3</strain>
    </source>
</reference>
<dbReference type="EMBL" id="MDYX01000024">
    <property type="protein sequence ID" value="KAF9629074.1"/>
    <property type="molecule type" value="Genomic_DNA"/>
</dbReference>
<reference evidence="2" key="1">
    <citation type="submission" date="2016-08" db="EMBL/GenBank/DDBJ databases">
        <authorList>
            <person name="Yan J."/>
        </authorList>
    </citation>
    <scope>NUCLEOTIDE SEQUENCE</scope>
    <source>
        <strain evidence="2">CSS-01s</strain>
    </source>
</reference>
<protein>
    <submittedName>
        <fullName evidence="1">Uncharacterized protein</fullName>
    </submittedName>
</protein>
<gene>
    <name evidence="2" type="ORF">BFW01_g10277</name>
    <name evidence="1" type="ORF">DBV05_g8632</name>
</gene>
<dbReference type="EMBL" id="VCHE01000073">
    <property type="protein sequence ID" value="KAB2572679.1"/>
    <property type="molecule type" value="Genomic_DNA"/>
</dbReference>
<dbReference type="Proteomes" id="UP000627934">
    <property type="component" value="Unassembled WGS sequence"/>
</dbReference>
<comment type="caution">
    <text evidence="1">The sequence shown here is derived from an EMBL/GenBank/DDBJ whole genome shotgun (WGS) entry which is preliminary data.</text>
</comment>
<evidence type="ECO:0000313" key="3">
    <source>
        <dbReference type="Proteomes" id="UP000325902"/>
    </source>
</evidence>